<feature type="region of interest" description="Disordered" evidence="1">
    <location>
        <begin position="224"/>
        <end position="288"/>
    </location>
</feature>
<name>A0ABN2LJK7_9MICO</name>
<dbReference type="Gene3D" id="3.40.50.410">
    <property type="entry name" value="von Willebrand factor, type A domain"/>
    <property type="match status" value="1"/>
</dbReference>
<proteinExistence type="predicted"/>
<evidence type="ECO:0000313" key="4">
    <source>
        <dbReference type="Proteomes" id="UP001500851"/>
    </source>
</evidence>
<dbReference type="InterPro" id="IPR002035">
    <property type="entry name" value="VWF_A"/>
</dbReference>
<evidence type="ECO:0000256" key="1">
    <source>
        <dbReference type="SAM" id="MobiDB-lite"/>
    </source>
</evidence>
<dbReference type="PROSITE" id="PS50234">
    <property type="entry name" value="VWFA"/>
    <property type="match status" value="1"/>
</dbReference>
<feature type="compositionally biased region" description="Low complexity" evidence="1">
    <location>
        <begin position="252"/>
        <end position="270"/>
    </location>
</feature>
<dbReference type="Proteomes" id="UP001500851">
    <property type="component" value="Unassembled WGS sequence"/>
</dbReference>
<accession>A0ABN2LJK7</accession>
<sequence>MSSVPALTPSLAARLQAVARVLGVEILLGEGTDWRFEYGALQVSPSFFAERGHPEDEAIALTMLELWGPARWATLAPARQRRRRSLANASGALEPLLAAVDRLQASGELLGSFPAFREQLAAATLRSLPTGAGGVDLIGMPRHLQWIAAILCLSLAPGAAIHAEAEVAVELEHLETLGAGGAHPLRRVSAPDPARPALRRFERALALLQPPYERLLATDRAQRGLASAGEDPGADDGPGVDGFDSGAGGEDASGTAEGADAADGDTVAAPPEDDRRARAGERRAESEGADLFAAEQAGFLTQVLATPLPATGAIVDELLELPSELEATSSANDDPAASGAAGRSAAVPADLADYRDRAERLSGTIERMRETWHRVIADRLAERRAFARRASADGELLDENRLVATVTAVRAGIRRPEAFLPRESRRRPDRETGSTDYVLLIDRSGSMRGRPASFAADAALVLLEGLAGVERDLAAAERASGTELDLAIRTSLIVYDAEAVVVKPLAGSLDDRSRRRLRAEVRTPGGATNDAAALRAAGEELGVLDGSVSRERGADGIPRRRIVLLISDGGSNDPAEARSELLRLRARGVEVLGIGIGDDELVRRYTPDGSRVDDPRQLPERVLALVEASIPDA</sequence>
<reference evidence="3 4" key="1">
    <citation type="journal article" date="2019" name="Int. J. Syst. Evol. Microbiol.">
        <title>The Global Catalogue of Microorganisms (GCM) 10K type strain sequencing project: providing services to taxonomists for standard genome sequencing and annotation.</title>
        <authorList>
            <consortium name="The Broad Institute Genomics Platform"/>
            <consortium name="The Broad Institute Genome Sequencing Center for Infectious Disease"/>
            <person name="Wu L."/>
            <person name="Ma J."/>
        </authorList>
    </citation>
    <scope>NUCLEOTIDE SEQUENCE [LARGE SCALE GENOMIC DNA]</scope>
    <source>
        <strain evidence="3 4">JCM 14736</strain>
    </source>
</reference>
<gene>
    <name evidence="3" type="ORF">GCM10009768_19360</name>
</gene>
<dbReference type="SMART" id="SM00327">
    <property type="entry name" value="VWA"/>
    <property type="match status" value="1"/>
</dbReference>
<organism evidence="3 4">
    <name type="scientific">Leucobacter iarius</name>
    <dbReference type="NCBI Taxonomy" id="333963"/>
    <lineage>
        <taxon>Bacteria</taxon>
        <taxon>Bacillati</taxon>
        <taxon>Actinomycetota</taxon>
        <taxon>Actinomycetes</taxon>
        <taxon>Micrococcales</taxon>
        <taxon>Microbacteriaceae</taxon>
        <taxon>Leucobacter</taxon>
    </lineage>
</organism>
<dbReference type="EMBL" id="BAAAOB010000002">
    <property type="protein sequence ID" value="GAA1790486.1"/>
    <property type="molecule type" value="Genomic_DNA"/>
</dbReference>
<dbReference type="InterPro" id="IPR036465">
    <property type="entry name" value="vWFA_dom_sf"/>
</dbReference>
<evidence type="ECO:0000259" key="2">
    <source>
        <dbReference type="PROSITE" id="PS50234"/>
    </source>
</evidence>
<protein>
    <recommendedName>
        <fullName evidence="2">VWFA domain-containing protein</fullName>
    </recommendedName>
</protein>
<feature type="compositionally biased region" description="Basic and acidic residues" evidence="1">
    <location>
        <begin position="272"/>
        <end position="286"/>
    </location>
</feature>
<dbReference type="SUPFAM" id="SSF53300">
    <property type="entry name" value="vWA-like"/>
    <property type="match status" value="1"/>
</dbReference>
<dbReference type="CDD" id="cd00198">
    <property type="entry name" value="vWFA"/>
    <property type="match status" value="1"/>
</dbReference>
<keyword evidence="4" id="KW-1185">Reference proteome</keyword>
<comment type="caution">
    <text evidence="3">The sequence shown here is derived from an EMBL/GenBank/DDBJ whole genome shotgun (WGS) entry which is preliminary data.</text>
</comment>
<dbReference type="RefSeq" id="WP_344031827.1">
    <property type="nucleotide sequence ID" value="NZ_BAAAOB010000002.1"/>
</dbReference>
<evidence type="ECO:0000313" key="3">
    <source>
        <dbReference type="EMBL" id="GAA1790486.1"/>
    </source>
</evidence>
<feature type="domain" description="VWFA" evidence="2">
    <location>
        <begin position="436"/>
        <end position="599"/>
    </location>
</feature>
<dbReference type="Pfam" id="PF00092">
    <property type="entry name" value="VWA"/>
    <property type="match status" value="1"/>
</dbReference>
<feature type="compositionally biased region" description="Low complexity" evidence="1">
    <location>
        <begin position="228"/>
        <end position="244"/>
    </location>
</feature>